<dbReference type="Proteomes" id="UP000187013">
    <property type="component" value="Unassembled WGS sequence"/>
</dbReference>
<evidence type="ECO:0008006" key="3">
    <source>
        <dbReference type="Google" id="ProtNLM"/>
    </source>
</evidence>
<dbReference type="OrthoDB" id="4069787at2759"/>
<protein>
    <recommendedName>
        <fullName evidence="3">Genetic interactor of prohibitin 7, mitochondrial</fullName>
    </recommendedName>
</protein>
<dbReference type="AlphaFoldDB" id="A0A1Q3AB00"/>
<accession>A0A1Q3AB00</accession>
<proteinExistence type="predicted"/>
<dbReference type="EMBL" id="BDGX01000035">
    <property type="protein sequence ID" value="GAV52929.1"/>
    <property type="molecule type" value="Genomic_DNA"/>
</dbReference>
<gene>
    <name evidence="1" type="ORF">ZYGR_0AI02110</name>
</gene>
<organism evidence="1 2">
    <name type="scientific">Zygosaccharomyces rouxii</name>
    <dbReference type="NCBI Taxonomy" id="4956"/>
    <lineage>
        <taxon>Eukaryota</taxon>
        <taxon>Fungi</taxon>
        <taxon>Dikarya</taxon>
        <taxon>Ascomycota</taxon>
        <taxon>Saccharomycotina</taxon>
        <taxon>Saccharomycetes</taxon>
        <taxon>Saccharomycetales</taxon>
        <taxon>Saccharomycetaceae</taxon>
        <taxon>Zygosaccharomyces</taxon>
    </lineage>
</organism>
<name>A0A1Q3AB00_ZYGRO</name>
<evidence type="ECO:0000313" key="1">
    <source>
        <dbReference type="EMBL" id="GAV52929.1"/>
    </source>
</evidence>
<sequence length="258" mass="29948">MSQYRLPFHILTRLYTHSSSRLPPKSLLIKQADRIRRSKDGQADGSKLMVSSLKDIASMFQANSETPEDEEREVLNQQNYLRQQIESGELRRLLQDKFGLDESVSLMSTHLLIQQFPNLNAQQSELVQEAVTMYSDKPWHEIPQYMKQLQFYFAFGSYGPRLSIPFSSREKPLDFLFRIPSPVAKDGQAKIHKLNRSHLINLHTITDQRSRIFQATRFDPASRCIFWSAILVSMIVGIQEWRIHQDPQDKITVLSNSV</sequence>
<evidence type="ECO:0000313" key="2">
    <source>
        <dbReference type="Proteomes" id="UP000187013"/>
    </source>
</evidence>
<comment type="caution">
    <text evidence="1">The sequence shown here is derived from an EMBL/GenBank/DDBJ whole genome shotgun (WGS) entry which is preliminary data.</text>
</comment>
<reference evidence="1 2" key="1">
    <citation type="submission" date="2016-08" db="EMBL/GenBank/DDBJ databases">
        <title>Draft genome sequence of allopolyploid Zygosaccharomyces rouxii.</title>
        <authorList>
            <person name="Watanabe J."/>
            <person name="Uehara K."/>
            <person name="Mogi Y."/>
            <person name="Tsukioka Y."/>
        </authorList>
    </citation>
    <scope>NUCLEOTIDE SEQUENCE [LARGE SCALE GENOMIC DNA]</scope>
    <source>
        <strain evidence="1 2">NBRC 110957</strain>
    </source>
</reference>